<dbReference type="GO" id="GO:0000155">
    <property type="term" value="F:phosphorelay sensor kinase activity"/>
    <property type="evidence" value="ECO:0007669"/>
    <property type="project" value="InterPro"/>
</dbReference>
<dbReference type="SMART" id="SM00388">
    <property type="entry name" value="HisKA"/>
    <property type="match status" value="1"/>
</dbReference>
<sequence length="836" mass="94137">MEKSESAAPPAVPPVTPSLSAEEILKTLYEVALNGILILRPLLEAETDVVADFIIEYANPEGQRIIGVPERPGFTIISRFPHLQHNGVLDFYRRVFMSGGAERMEVHYQNDGLDNLFQLSAKRCGDLLVVNFNDVPLAADSSQKKTGPSESGVADASLRAELNLQIRQLYNIYMQTPALICIFEGPEHVFKLVNPAYQQLVGDRPIMGKPIAEAMPELEGQPIFDLLDQVYQTGQPFQAHEMMVQLDHANNGELGQNYYDFIYQATRNLDGEIDGVLVFAYEVTAQVQARKLLEDSHKEVRELNRQLETRVAQRTEDLSRAQAEAERQRRRLERLFMQAPAAICILSGPQLVYELVNPGYQQLFPERRLLGRPILEALPEIEHNLAYATFRKVYETGITHQENALLIPFVHPDSGQLVDRYFTFIQQARINEQGQIDGVLVFAFEVTTEAAARKAVEASARQLKLLTDSLPVLIGYLDKEEKYRFANKAYKAWFNQDPEQLLGRPVREVVGEKAYSGVKQYINRALAGEELAFEAKMPYREGFTKYIRTNYVPDMQMGEVAGFYTLVLDITEQTEAQQAVEASEQQAQALALELATANEDLLRTNQQLTRTNSDLDNFIYAASHDLKAPISNIEGLLRLMERSLTKEGPLSAQVAQVTGLMQESVERFKRTIINLTEVVKLQKESNQLQAPVTLGSVVQDVLKDLQPLIEEAGAQVELQIADCPPINFSEKNLRSVIYNLLSNALKYRSPERSPLLRLGCAETGQWVIITVRDNGLGMRFTDQSKLFGMFSRLHDHVEGSGIGLYMVKKMLENAGGKIEVESRLDEGSTFTVYFRK</sequence>
<keyword evidence="3" id="KW-0597">Phosphoprotein</keyword>
<dbReference type="Pfam" id="PF02518">
    <property type="entry name" value="HATPase_c"/>
    <property type="match status" value="1"/>
</dbReference>
<evidence type="ECO:0000259" key="7">
    <source>
        <dbReference type="PROSITE" id="PS50109"/>
    </source>
</evidence>
<dbReference type="STRING" id="1279009.ADICEAN_01588"/>
<dbReference type="NCBIfam" id="TIGR00229">
    <property type="entry name" value="sensory_box"/>
    <property type="match status" value="1"/>
</dbReference>
<dbReference type="PANTHER" id="PTHR43304:SF1">
    <property type="entry name" value="PAC DOMAIN-CONTAINING PROTEIN"/>
    <property type="match status" value="1"/>
</dbReference>
<name>M7NY42_9BACT</name>
<accession>M7NY42</accession>
<evidence type="ECO:0000313" key="9">
    <source>
        <dbReference type="EMBL" id="EMR03269.1"/>
    </source>
</evidence>
<evidence type="ECO:0000256" key="2">
    <source>
        <dbReference type="ARBA" id="ARBA00012438"/>
    </source>
</evidence>
<dbReference type="InterPro" id="IPR036890">
    <property type="entry name" value="HATPase_C_sf"/>
</dbReference>
<feature type="domain" description="PAS" evidence="8">
    <location>
        <begin position="459"/>
        <end position="529"/>
    </location>
</feature>
<keyword evidence="4 9" id="KW-0808">Transferase</keyword>
<evidence type="ECO:0000256" key="5">
    <source>
        <dbReference type="ARBA" id="ARBA00022777"/>
    </source>
</evidence>
<dbReference type="SMART" id="SM00387">
    <property type="entry name" value="HATPase_c"/>
    <property type="match status" value="1"/>
</dbReference>
<dbReference type="InterPro" id="IPR013656">
    <property type="entry name" value="PAS_4"/>
</dbReference>
<evidence type="ECO:0000256" key="6">
    <source>
        <dbReference type="SAM" id="Coils"/>
    </source>
</evidence>
<dbReference type="OrthoDB" id="9766459at2"/>
<keyword evidence="5" id="KW-0418">Kinase</keyword>
<proteinExistence type="predicted"/>
<dbReference type="eggNOG" id="COG2205">
    <property type="taxonomic scope" value="Bacteria"/>
</dbReference>
<evidence type="ECO:0000256" key="1">
    <source>
        <dbReference type="ARBA" id="ARBA00000085"/>
    </source>
</evidence>
<dbReference type="Gene3D" id="3.30.450.20">
    <property type="entry name" value="PAS domain"/>
    <property type="match status" value="3"/>
</dbReference>
<dbReference type="Proteomes" id="UP000011910">
    <property type="component" value="Unassembled WGS sequence"/>
</dbReference>
<dbReference type="InterPro" id="IPR052162">
    <property type="entry name" value="Sensor_kinase/Photoreceptor"/>
</dbReference>
<dbReference type="Gene3D" id="3.30.565.10">
    <property type="entry name" value="Histidine kinase-like ATPase, C-terminal domain"/>
    <property type="match status" value="1"/>
</dbReference>
<dbReference type="AlphaFoldDB" id="M7NY42"/>
<keyword evidence="6" id="KW-0175">Coiled coil</keyword>
<dbReference type="PANTHER" id="PTHR43304">
    <property type="entry name" value="PHYTOCHROME-LIKE PROTEIN CPH1"/>
    <property type="match status" value="1"/>
</dbReference>
<evidence type="ECO:0000256" key="4">
    <source>
        <dbReference type="ARBA" id="ARBA00022679"/>
    </source>
</evidence>
<dbReference type="EC" id="2.7.13.3" evidence="2"/>
<comment type="caution">
    <text evidence="9">The sequence shown here is derived from an EMBL/GenBank/DDBJ whole genome shotgun (WGS) entry which is preliminary data.</text>
</comment>
<reference evidence="9 10" key="1">
    <citation type="journal article" date="2013" name="Genome Announc.">
        <title>Draft Genome Sequence of Cesiribacter andamanensis Strain AMV16T, Isolated from a Soil Sample from a Mud Volcano in the Andaman Islands, India.</title>
        <authorList>
            <person name="Shivaji S."/>
            <person name="Ara S."/>
            <person name="Begum Z."/>
            <person name="Srinivas T.N."/>
            <person name="Singh A."/>
            <person name="Kumar Pinnaka A."/>
        </authorList>
    </citation>
    <scope>NUCLEOTIDE SEQUENCE [LARGE SCALE GENOMIC DNA]</scope>
    <source>
        <strain evidence="9 10">AMV16</strain>
    </source>
</reference>
<organism evidence="9 10">
    <name type="scientific">Cesiribacter andamanensis AMV16</name>
    <dbReference type="NCBI Taxonomy" id="1279009"/>
    <lineage>
        <taxon>Bacteria</taxon>
        <taxon>Pseudomonadati</taxon>
        <taxon>Bacteroidota</taxon>
        <taxon>Cytophagia</taxon>
        <taxon>Cytophagales</taxon>
        <taxon>Cesiribacteraceae</taxon>
        <taxon>Cesiribacter</taxon>
    </lineage>
</organism>
<dbReference type="RefSeq" id="WP_009194985.1">
    <property type="nucleotide sequence ID" value="NZ_AODQ01000030.1"/>
</dbReference>
<dbReference type="PATRIC" id="fig|1279009.4.peg.1610"/>
<dbReference type="PROSITE" id="PS50109">
    <property type="entry name" value="HIS_KIN"/>
    <property type="match status" value="1"/>
</dbReference>
<dbReference type="SUPFAM" id="SSF47384">
    <property type="entry name" value="Homodimeric domain of signal transducing histidine kinase"/>
    <property type="match status" value="1"/>
</dbReference>
<dbReference type="InterPro" id="IPR000014">
    <property type="entry name" value="PAS"/>
</dbReference>
<keyword evidence="10" id="KW-1185">Reference proteome</keyword>
<dbReference type="InterPro" id="IPR004358">
    <property type="entry name" value="Sig_transdc_His_kin-like_C"/>
</dbReference>
<dbReference type="CDD" id="cd00082">
    <property type="entry name" value="HisKA"/>
    <property type="match status" value="1"/>
</dbReference>
<dbReference type="PROSITE" id="PS50112">
    <property type="entry name" value="PAS"/>
    <property type="match status" value="1"/>
</dbReference>
<dbReference type="Gene3D" id="1.10.287.130">
    <property type="match status" value="1"/>
</dbReference>
<dbReference type="SMART" id="SM00091">
    <property type="entry name" value="PAS"/>
    <property type="match status" value="3"/>
</dbReference>
<dbReference type="InterPro" id="IPR036097">
    <property type="entry name" value="HisK_dim/P_sf"/>
</dbReference>
<dbReference type="EMBL" id="AODQ01000030">
    <property type="protein sequence ID" value="EMR03269.1"/>
    <property type="molecule type" value="Genomic_DNA"/>
</dbReference>
<dbReference type="SUPFAM" id="SSF55874">
    <property type="entry name" value="ATPase domain of HSP90 chaperone/DNA topoisomerase II/histidine kinase"/>
    <property type="match status" value="1"/>
</dbReference>
<dbReference type="CDD" id="cd00130">
    <property type="entry name" value="PAS"/>
    <property type="match status" value="1"/>
</dbReference>
<feature type="domain" description="Histidine kinase" evidence="7">
    <location>
        <begin position="621"/>
        <end position="836"/>
    </location>
</feature>
<evidence type="ECO:0000256" key="3">
    <source>
        <dbReference type="ARBA" id="ARBA00022553"/>
    </source>
</evidence>
<dbReference type="SUPFAM" id="SSF55785">
    <property type="entry name" value="PYP-like sensor domain (PAS domain)"/>
    <property type="match status" value="3"/>
</dbReference>
<protein>
    <recommendedName>
        <fullName evidence="2">histidine kinase</fullName>
        <ecNumber evidence="2">2.7.13.3</ecNumber>
    </recommendedName>
</protein>
<dbReference type="PRINTS" id="PR00344">
    <property type="entry name" value="BCTRLSENSOR"/>
</dbReference>
<comment type="catalytic activity">
    <reaction evidence="1">
        <text>ATP + protein L-histidine = ADP + protein N-phospho-L-histidine.</text>
        <dbReference type="EC" id="2.7.13.3"/>
    </reaction>
</comment>
<evidence type="ECO:0000313" key="10">
    <source>
        <dbReference type="Proteomes" id="UP000011910"/>
    </source>
</evidence>
<evidence type="ECO:0000259" key="8">
    <source>
        <dbReference type="PROSITE" id="PS50112"/>
    </source>
</evidence>
<feature type="coiled-coil region" evidence="6">
    <location>
        <begin position="573"/>
        <end position="607"/>
    </location>
</feature>
<dbReference type="Pfam" id="PF08448">
    <property type="entry name" value="PAS_4"/>
    <property type="match status" value="3"/>
</dbReference>
<gene>
    <name evidence="9" type="primary">cph1_6</name>
    <name evidence="9" type="ORF">ADICEAN_01588</name>
</gene>
<dbReference type="InterPro" id="IPR005467">
    <property type="entry name" value="His_kinase_dom"/>
</dbReference>
<dbReference type="InterPro" id="IPR035965">
    <property type="entry name" value="PAS-like_dom_sf"/>
</dbReference>
<dbReference type="InterPro" id="IPR003594">
    <property type="entry name" value="HATPase_dom"/>
</dbReference>
<feature type="coiled-coil region" evidence="6">
    <location>
        <begin position="286"/>
        <end position="338"/>
    </location>
</feature>
<dbReference type="InterPro" id="IPR003661">
    <property type="entry name" value="HisK_dim/P_dom"/>
</dbReference>